<protein>
    <submittedName>
        <fullName evidence="2">Uncharacterized protein</fullName>
    </submittedName>
</protein>
<accession>A0A0G4GUK1</accession>
<dbReference type="VEuPathDB" id="CryptoDB:Vbra_10389"/>
<evidence type="ECO:0000313" key="3">
    <source>
        <dbReference type="Proteomes" id="UP000041254"/>
    </source>
</evidence>
<feature type="region of interest" description="Disordered" evidence="1">
    <location>
        <begin position="125"/>
        <end position="153"/>
    </location>
</feature>
<evidence type="ECO:0000313" key="2">
    <source>
        <dbReference type="EMBL" id="CEM34453.1"/>
    </source>
</evidence>
<dbReference type="InParanoid" id="A0A0G4GUK1"/>
<dbReference type="AlphaFoldDB" id="A0A0G4GUK1"/>
<organism evidence="2 3">
    <name type="scientific">Vitrella brassicaformis (strain CCMP3155)</name>
    <dbReference type="NCBI Taxonomy" id="1169540"/>
    <lineage>
        <taxon>Eukaryota</taxon>
        <taxon>Sar</taxon>
        <taxon>Alveolata</taxon>
        <taxon>Colpodellida</taxon>
        <taxon>Vitrellaceae</taxon>
        <taxon>Vitrella</taxon>
    </lineage>
</organism>
<name>A0A0G4GUK1_VITBC</name>
<feature type="compositionally biased region" description="Basic and acidic residues" evidence="1">
    <location>
        <begin position="137"/>
        <end position="153"/>
    </location>
</feature>
<gene>
    <name evidence="2" type="ORF">Vbra_10389</name>
</gene>
<dbReference type="Proteomes" id="UP000041254">
    <property type="component" value="Unassembled WGS sequence"/>
</dbReference>
<dbReference type="EMBL" id="CDMY01000821">
    <property type="protein sequence ID" value="CEM34453.1"/>
    <property type="molecule type" value="Genomic_DNA"/>
</dbReference>
<proteinExistence type="predicted"/>
<keyword evidence="3" id="KW-1185">Reference proteome</keyword>
<reference evidence="2 3" key="1">
    <citation type="submission" date="2014-11" db="EMBL/GenBank/DDBJ databases">
        <authorList>
            <person name="Zhu J."/>
            <person name="Qi W."/>
            <person name="Song R."/>
        </authorList>
    </citation>
    <scope>NUCLEOTIDE SEQUENCE [LARGE SCALE GENOMIC DNA]</scope>
</reference>
<evidence type="ECO:0000256" key="1">
    <source>
        <dbReference type="SAM" id="MobiDB-lite"/>
    </source>
</evidence>
<sequence length="153" mass="16244">MYYDPSYSQSIHAMNRAVYGGGPASQPPPAVLLTPQVPTTVPVYGPAYAYPTGGVPSIHHQNYVVATHQMVPPMHEYRPTPVTHPMVVPVAGSVPHMNYVLTTTPNPPLLAPMPLYGAPVGVPLPHTPVEGASKAGSAHEEPQHSASKDETDK</sequence>